<evidence type="ECO:0000313" key="9">
    <source>
        <dbReference type="EMBL" id="AEG16720.1"/>
    </source>
</evidence>
<evidence type="ECO:0000256" key="1">
    <source>
        <dbReference type="ARBA" id="ARBA00001974"/>
    </source>
</evidence>
<feature type="domain" description="FAD-dependent oxidoreductase 2 FAD-binding" evidence="7">
    <location>
        <begin position="8"/>
        <end position="386"/>
    </location>
</feature>
<dbReference type="SUPFAM" id="SSF46977">
    <property type="entry name" value="Succinate dehydrogenase/fumarate reductase flavoprotein C-terminal domain"/>
    <property type="match status" value="1"/>
</dbReference>
<sequence>MESIKAGVLVIGGGLAGIMAALTASRAGVQVVLVTKSSSLGTSGNTSMAGGGFAASFGYENDDSPKRHCEDTIKSGAFMNNQEMVRVLAEKAPSILEFLVELGIPFIRDGNRFKQFFLPGHSRPRAVRLLGGGTRELMAVLGRELVRNGVKIQPRVFIKDLVQERGCIAGAVGFLKDSAVPVIFQAKAIVLATGGGGDIFPLTTNKRGTTADGLAMALRAGLSLKDLEFIQFTPTAMVFPPRLAGQSIGGILLGQPGARLLNNQGERFMVNYDPDRMEAATRDVVARAIYREILAGRGTNHGGVFLDVTGVPLEILESTTGNILRALQKQGIDLTSERIEIAPAVHFFMGGIEVDPSCRTGIKGLFAAGEVTAGVHGANRLSGNGLTEAVVFGAIAGTAAARYIQDAPDIAASKKIFTDYFETTFKTTNSGKHSNLPIQVIIKGLNQRLQQVALKALGLERKKSLLQEGVEEIDTLEKELASILAGQIKFKHRCLRLYELENMILVIKAAITAALMRTESRGAHYRPDYPEQESGWLKNISVRLVNGELVTRLTPIDFPYVKPGCRLS</sequence>
<feature type="active site" description="Proton acceptor" evidence="5">
    <location>
        <position position="282"/>
    </location>
</feature>
<dbReference type="PIRSF" id="PIRSF000171">
    <property type="entry name" value="SDHA_APRA_LASPO"/>
    <property type="match status" value="1"/>
</dbReference>
<keyword evidence="3" id="KW-0274">FAD</keyword>
<dbReference type="GO" id="GO:0033765">
    <property type="term" value="F:steroid dehydrogenase activity, acting on the CH-CH group of donors"/>
    <property type="evidence" value="ECO:0007669"/>
    <property type="project" value="UniProtKB-ARBA"/>
</dbReference>
<dbReference type="GO" id="GO:0008734">
    <property type="term" value="F:L-aspartate oxidase activity"/>
    <property type="evidence" value="ECO:0007669"/>
    <property type="project" value="UniProtKB-EC"/>
</dbReference>
<evidence type="ECO:0000256" key="5">
    <source>
        <dbReference type="PIRSR" id="PIRSR000171-1"/>
    </source>
</evidence>
<dbReference type="KEGG" id="dku:Desku_3231"/>
<dbReference type="EMBL" id="CP002770">
    <property type="protein sequence ID" value="AEG16720.1"/>
    <property type="molecule type" value="Genomic_DNA"/>
</dbReference>
<dbReference type="InterPro" id="IPR036188">
    <property type="entry name" value="FAD/NAD-bd_sf"/>
</dbReference>
<dbReference type="InterPro" id="IPR027477">
    <property type="entry name" value="Succ_DH/fumarate_Rdtase_cat_sf"/>
</dbReference>
<dbReference type="EC" id="1.4.3.16" evidence="9"/>
<dbReference type="PRINTS" id="PR00368">
    <property type="entry name" value="FADPNR"/>
</dbReference>
<dbReference type="Gene3D" id="3.50.50.60">
    <property type="entry name" value="FAD/NAD(P)-binding domain"/>
    <property type="match status" value="1"/>
</dbReference>
<dbReference type="FunFam" id="3.90.700.10:FF:000005">
    <property type="entry name" value="Succinate dehydrogenase flavoprotein subunit"/>
    <property type="match status" value="1"/>
</dbReference>
<gene>
    <name evidence="9" type="ordered locus">Desku_3231</name>
</gene>
<evidence type="ECO:0000259" key="7">
    <source>
        <dbReference type="Pfam" id="PF00890"/>
    </source>
</evidence>
<name>A0AAU8PSX5_DESK7</name>
<evidence type="ECO:0000259" key="8">
    <source>
        <dbReference type="Pfam" id="PF02910"/>
    </source>
</evidence>
<keyword evidence="10" id="KW-1185">Reference proteome</keyword>
<evidence type="ECO:0000256" key="3">
    <source>
        <dbReference type="ARBA" id="ARBA00022827"/>
    </source>
</evidence>
<dbReference type="Pfam" id="PF00890">
    <property type="entry name" value="FAD_binding_2"/>
    <property type="match status" value="1"/>
</dbReference>
<protein>
    <submittedName>
        <fullName evidence="9">L-aspartate oxidase</fullName>
        <ecNumber evidence="9">1.4.3.16</ecNumber>
    </submittedName>
</protein>
<evidence type="ECO:0000313" key="10">
    <source>
        <dbReference type="Proteomes" id="UP000009229"/>
    </source>
</evidence>
<dbReference type="InterPro" id="IPR030664">
    <property type="entry name" value="SdhA/FrdA/AprA"/>
</dbReference>
<dbReference type="SUPFAM" id="SSF56425">
    <property type="entry name" value="Succinate dehydrogenase/fumarate reductase flavoprotein, catalytic domain"/>
    <property type="match status" value="1"/>
</dbReference>
<keyword evidence="4 9" id="KW-0560">Oxidoreductase</keyword>
<accession>A0AAU8PSX5</accession>
<dbReference type="InterPro" id="IPR015939">
    <property type="entry name" value="Fum_Rdtase/Succ_DH_flav-like_C"/>
</dbReference>
<dbReference type="AlphaFoldDB" id="A0AAU8PSX5"/>
<comment type="cofactor">
    <cofactor evidence="1">
        <name>FAD</name>
        <dbReference type="ChEBI" id="CHEBI:57692"/>
    </cofactor>
</comment>
<dbReference type="Pfam" id="PF02910">
    <property type="entry name" value="Succ_DH_flav_C"/>
    <property type="match status" value="1"/>
</dbReference>
<keyword evidence="2" id="KW-0285">Flavoprotein</keyword>
<dbReference type="PANTHER" id="PTHR11632">
    <property type="entry name" value="SUCCINATE DEHYDROGENASE 2 FLAVOPROTEIN SUBUNIT"/>
    <property type="match status" value="1"/>
</dbReference>
<dbReference type="PANTHER" id="PTHR11632:SF51">
    <property type="entry name" value="SUCCINATE DEHYDROGENASE [UBIQUINONE] FLAVOPROTEIN SUBUNIT, MITOCHONDRIAL"/>
    <property type="match status" value="1"/>
</dbReference>
<proteinExistence type="predicted"/>
<dbReference type="InterPro" id="IPR037099">
    <property type="entry name" value="Fum_R/Succ_DH_flav-like_C_sf"/>
</dbReference>
<reference evidence="10" key="1">
    <citation type="submission" date="2011-05" db="EMBL/GenBank/DDBJ databases">
        <title>Complete sequence of Desulfotomaculum kuznetsovii DSM 6115.</title>
        <authorList>
            <person name="Lucas S."/>
            <person name="Han J."/>
            <person name="Lapidus A."/>
            <person name="Cheng J.-F."/>
            <person name="Goodwin L."/>
            <person name="Pitluck S."/>
            <person name="Peters L."/>
            <person name="Mikhailova N."/>
            <person name="Lu M."/>
            <person name="Saunders E."/>
            <person name="Han C."/>
            <person name="Tapia R."/>
            <person name="Land M."/>
            <person name="Hauser L."/>
            <person name="Kyrpides N."/>
            <person name="Ivanova N."/>
            <person name="Pagani I."/>
            <person name="Nazina T."/>
            <person name="Ivanova A."/>
            <person name="Parshina S."/>
            <person name="Kuever J."/>
            <person name="Muyzer G."/>
            <person name="Plugge C."/>
            <person name="Stams A."/>
            <person name="Woyke T."/>
        </authorList>
    </citation>
    <scope>NUCLEOTIDE SEQUENCE [LARGE SCALE GENOMIC DNA]</scope>
    <source>
        <strain evidence="10">DSM 6115 / VKM B-1805 / 17</strain>
    </source>
</reference>
<feature type="coiled-coil region" evidence="6">
    <location>
        <begin position="442"/>
        <end position="479"/>
    </location>
</feature>
<dbReference type="Gene3D" id="1.20.58.100">
    <property type="entry name" value="Fumarate reductase/succinate dehydrogenase flavoprotein-like, C-terminal domain"/>
    <property type="match status" value="1"/>
</dbReference>
<dbReference type="SUPFAM" id="SSF51905">
    <property type="entry name" value="FAD/NAD(P)-binding domain"/>
    <property type="match status" value="1"/>
</dbReference>
<dbReference type="PRINTS" id="PR00411">
    <property type="entry name" value="PNDRDTASEI"/>
</dbReference>
<keyword evidence="6" id="KW-0175">Coiled coil</keyword>
<evidence type="ECO:0000256" key="2">
    <source>
        <dbReference type="ARBA" id="ARBA00022630"/>
    </source>
</evidence>
<evidence type="ECO:0000256" key="4">
    <source>
        <dbReference type="ARBA" id="ARBA00023002"/>
    </source>
</evidence>
<dbReference type="Gene3D" id="3.90.700.10">
    <property type="entry name" value="Succinate dehydrogenase/fumarate reductase flavoprotein, catalytic domain"/>
    <property type="match status" value="1"/>
</dbReference>
<dbReference type="InterPro" id="IPR003953">
    <property type="entry name" value="FAD-dep_OxRdtase_2_FAD-bd"/>
</dbReference>
<dbReference type="Proteomes" id="UP000009229">
    <property type="component" value="Chromosome"/>
</dbReference>
<feature type="domain" description="Fumarate reductase/succinate dehydrogenase flavoprotein-like C-terminal" evidence="8">
    <location>
        <begin position="447"/>
        <end position="557"/>
    </location>
</feature>
<dbReference type="RefSeq" id="WP_013824226.1">
    <property type="nucleotide sequence ID" value="NC_015573.1"/>
</dbReference>
<evidence type="ECO:0000256" key="6">
    <source>
        <dbReference type="SAM" id="Coils"/>
    </source>
</evidence>
<organism evidence="9 10">
    <name type="scientific">Desulfofundulus kuznetsovii (strain DSM 6115 / VKM B-1805 / 17)</name>
    <name type="common">Desulfotomaculum kuznetsovii</name>
    <dbReference type="NCBI Taxonomy" id="760568"/>
    <lineage>
        <taxon>Bacteria</taxon>
        <taxon>Bacillati</taxon>
        <taxon>Bacillota</taxon>
        <taxon>Clostridia</taxon>
        <taxon>Eubacteriales</taxon>
        <taxon>Peptococcaceae</taxon>
        <taxon>Desulfofundulus</taxon>
    </lineage>
</organism>